<proteinExistence type="predicted"/>
<dbReference type="RefSeq" id="XP_031383315.1">
    <property type="nucleotide sequence ID" value="XM_031527455.1"/>
</dbReference>
<protein>
    <submittedName>
        <fullName evidence="3">Uncharacterized protein LOC116197338 isoform X2</fullName>
    </submittedName>
</protein>
<evidence type="ECO:0000313" key="3">
    <source>
        <dbReference type="RefSeq" id="XP_031383315.1"/>
    </source>
</evidence>
<evidence type="ECO:0000256" key="1">
    <source>
        <dbReference type="SAM" id="SignalP"/>
    </source>
</evidence>
<keyword evidence="1" id="KW-0732">Signal</keyword>
<dbReference type="AlphaFoldDB" id="A0A6P8CJA2"/>
<accession>A0A6P8CJA2</accession>
<feature type="chain" id="PRO_5028234467" evidence="1">
    <location>
        <begin position="19"/>
        <end position="99"/>
    </location>
</feature>
<keyword evidence="2" id="KW-1185">Reference proteome</keyword>
<reference evidence="3" key="2">
    <citation type="submission" date="2025-08" db="UniProtKB">
        <authorList>
            <consortium name="RefSeq"/>
        </authorList>
    </citation>
    <scope>IDENTIFICATION</scope>
    <source>
        <tissue evidence="3">Leaf</tissue>
    </source>
</reference>
<dbReference type="GeneID" id="116197338"/>
<feature type="signal peptide" evidence="1">
    <location>
        <begin position="1"/>
        <end position="18"/>
    </location>
</feature>
<sequence length="99" mass="11281">MVDWLYSFLLFCKSGLLGEINAGAPEVRRRGDSRETRGFRTLVLVNHQQEAENLQFEFPNHKALSVCSSHVVNLYGNKVPSDSSWPYLLKKRGITDILD</sequence>
<name>A0A6P8CJA2_PUNGR</name>
<reference evidence="2" key="1">
    <citation type="journal article" date="2020" name="Plant Biotechnol. J.">
        <title>The pomegranate (Punica granatum L.) draft genome dissects genetic divergence between soft- and hard-seeded cultivars.</title>
        <authorList>
            <person name="Luo X."/>
            <person name="Li H."/>
            <person name="Wu Z."/>
            <person name="Yao W."/>
            <person name="Zhao P."/>
            <person name="Cao D."/>
            <person name="Yu H."/>
            <person name="Li K."/>
            <person name="Poudel K."/>
            <person name="Zhao D."/>
            <person name="Zhang F."/>
            <person name="Xia X."/>
            <person name="Chen L."/>
            <person name="Wang Q."/>
            <person name="Jing D."/>
            <person name="Cao S."/>
        </authorList>
    </citation>
    <scope>NUCLEOTIDE SEQUENCE [LARGE SCALE GENOMIC DNA]</scope>
    <source>
        <strain evidence="2">cv. Tunisia</strain>
    </source>
</reference>
<evidence type="ECO:0000313" key="2">
    <source>
        <dbReference type="Proteomes" id="UP000515151"/>
    </source>
</evidence>
<gene>
    <name evidence="3" type="primary">LOC116197338</name>
</gene>
<organism evidence="2 3">
    <name type="scientific">Punica granatum</name>
    <name type="common">Pomegranate</name>
    <dbReference type="NCBI Taxonomy" id="22663"/>
    <lineage>
        <taxon>Eukaryota</taxon>
        <taxon>Viridiplantae</taxon>
        <taxon>Streptophyta</taxon>
        <taxon>Embryophyta</taxon>
        <taxon>Tracheophyta</taxon>
        <taxon>Spermatophyta</taxon>
        <taxon>Magnoliopsida</taxon>
        <taxon>eudicotyledons</taxon>
        <taxon>Gunneridae</taxon>
        <taxon>Pentapetalae</taxon>
        <taxon>rosids</taxon>
        <taxon>malvids</taxon>
        <taxon>Myrtales</taxon>
        <taxon>Lythraceae</taxon>
        <taxon>Punica</taxon>
    </lineage>
</organism>
<dbReference type="Proteomes" id="UP000515151">
    <property type="component" value="Chromosome 2"/>
</dbReference>